<protein>
    <recommendedName>
        <fullName evidence="4">DUF3558 domain-containing protein</fullName>
    </recommendedName>
</protein>
<dbReference type="RefSeq" id="WP_192745756.1">
    <property type="nucleotide sequence ID" value="NZ_JADBEJ010000005.1"/>
</dbReference>
<keyword evidence="1" id="KW-1133">Transmembrane helix</keyword>
<evidence type="ECO:0000256" key="1">
    <source>
        <dbReference type="SAM" id="Phobius"/>
    </source>
</evidence>
<feature type="transmembrane region" description="Helical" evidence="1">
    <location>
        <begin position="31"/>
        <end position="54"/>
    </location>
</feature>
<gene>
    <name evidence="2" type="ORF">H4W30_005943</name>
</gene>
<sequence>MSQPGPPGAYPVPQPGWQYYRQPPRKKKTGLLIVLLALGTVMVLGLAFGGYWFFVREGGSDAPPPVDASQDVAKAPIGCAVFDKSEVARYIPGRTDFEAGSANSTSDSLEQGQCAWNNTDTFIKDKVRAAHVIVTSYVYRATRTKSGVDAATEHLKRRVRNGVAVNVKDADEALLVEQGKRGHSVAVTARYRNVVYHVDYTNQTDGAPVKDGATALATAAIGKVAPKH</sequence>
<keyword evidence="3" id="KW-1185">Reference proteome</keyword>
<keyword evidence="1" id="KW-0472">Membrane</keyword>
<evidence type="ECO:0008006" key="4">
    <source>
        <dbReference type="Google" id="ProtNLM"/>
    </source>
</evidence>
<evidence type="ECO:0000313" key="3">
    <source>
        <dbReference type="Proteomes" id="UP000656548"/>
    </source>
</evidence>
<comment type="caution">
    <text evidence="2">The sequence shown here is derived from an EMBL/GenBank/DDBJ whole genome shotgun (WGS) entry which is preliminary data.</text>
</comment>
<organism evidence="2 3">
    <name type="scientific">Amycolatopsis roodepoortensis</name>
    <dbReference type="NCBI Taxonomy" id="700274"/>
    <lineage>
        <taxon>Bacteria</taxon>
        <taxon>Bacillati</taxon>
        <taxon>Actinomycetota</taxon>
        <taxon>Actinomycetes</taxon>
        <taxon>Pseudonocardiales</taxon>
        <taxon>Pseudonocardiaceae</taxon>
        <taxon>Amycolatopsis</taxon>
    </lineage>
</organism>
<evidence type="ECO:0000313" key="2">
    <source>
        <dbReference type="EMBL" id="MBE1578883.1"/>
    </source>
</evidence>
<dbReference type="Proteomes" id="UP000656548">
    <property type="component" value="Unassembled WGS sequence"/>
</dbReference>
<accession>A0ABR9LDV8</accession>
<reference evidence="2 3" key="1">
    <citation type="submission" date="2020-10" db="EMBL/GenBank/DDBJ databases">
        <title>Sequencing the genomes of 1000 actinobacteria strains.</title>
        <authorList>
            <person name="Klenk H.-P."/>
        </authorList>
    </citation>
    <scope>NUCLEOTIDE SEQUENCE [LARGE SCALE GENOMIC DNA]</scope>
    <source>
        <strain evidence="2 3">DSM 46661</strain>
    </source>
</reference>
<name>A0ABR9LDV8_9PSEU</name>
<proteinExistence type="predicted"/>
<dbReference type="EMBL" id="JADBEJ010000005">
    <property type="protein sequence ID" value="MBE1578883.1"/>
    <property type="molecule type" value="Genomic_DNA"/>
</dbReference>
<keyword evidence="1" id="KW-0812">Transmembrane</keyword>